<evidence type="ECO:0000313" key="2">
    <source>
        <dbReference type="EMBL" id="GIJ22494.1"/>
    </source>
</evidence>
<protein>
    <submittedName>
        <fullName evidence="2">Uncharacterized protein</fullName>
    </submittedName>
</protein>
<proteinExistence type="predicted"/>
<reference evidence="2 3" key="1">
    <citation type="submission" date="2021-01" db="EMBL/GenBank/DDBJ databases">
        <title>Whole genome shotgun sequence of Verrucosispora lutea NBRC 106530.</title>
        <authorList>
            <person name="Komaki H."/>
            <person name="Tamura T."/>
        </authorList>
    </citation>
    <scope>NUCLEOTIDE SEQUENCE [LARGE SCALE GENOMIC DNA]</scope>
    <source>
        <strain evidence="2 3">NBRC 106530</strain>
    </source>
</reference>
<feature type="region of interest" description="Disordered" evidence="1">
    <location>
        <begin position="142"/>
        <end position="163"/>
    </location>
</feature>
<feature type="region of interest" description="Disordered" evidence="1">
    <location>
        <begin position="99"/>
        <end position="125"/>
    </location>
</feature>
<accession>A0ABQ4IX40</accession>
<name>A0ABQ4IX40_9ACTN</name>
<organism evidence="2 3">
    <name type="scientific">Micromonospora lutea</name>
    <dbReference type="NCBI Taxonomy" id="419825"/>
    <lineage>
        <taxon>Bacteria</taxon>
        <taxon>Bacillati</taxon>
        <taxon>Actinomycetota</taxon>
        <taxon>Actinomycetes</taxon>
        <taxon>Micromonosporales</taxon>
        <taxon>Micromonosporaceae</taxon>
        <taxon>Micromonospora</taxon>
    </lineage>
</organism>
<feature type="compositionally biased region" description="Low complexity" evidence="1">
    <location>
        <begin position="111"/>
        <end position="125"/>
    </location>
</feature>
<evidence type="ECO:0000313" key="3">
    <source>
        <dbReference type="Proteomes" id="UP000643165"/>
    </source>
</evidence>
<evidence type="ECO:0000256" key="1">
    <source>
        <dbReference type="SAM" id="MobiDB-lite"/>
    </source>
</evidence>
<gene>
    <name evidence="2" type="ORF">Vlu01_31180</name>
</gene>
<dbReference type="EMBL" id="BOPB01000014">
    <property type="protein sequence ID" value="GIJ22494.1"/>
    <property type="molecule type" value="Genomic_DNA"/>
</dbReference>
<comment type="caution">
    <text evidence="2">The sequence shown here is derived from an EMBL/GenBank/DDBJ whole genome shotgun (WGS) entry which is preliminary data.</text>
</comment>
<dbReference type="RefSeq" id="WP_203999638.1">
    <property type="nucleotide sequence ID" value="NZ_BOPB01000014.1"/>
</dbReference>
<dbReference type="Proteomes" id="UP000643165">
    <property type="component" value="Unassembled WGS sequence"/>
</dbReference>
<sequence>MLAVAPTRPLWWLARWAARLLTGLVVAAAFTLGAWALPGEAGPADRLAAAAPTSLVQAASPPATADWKPAGSSDLAALLGQGTGLDLAASVDAAGPDLVGSATPTVRDAGDPAADPGGASAAQPVTSAARSGLAALGSVAADVTPGPSAGISDVRVARAPPHA</sequence>
<keyword evidence="3" id="KW-1185">Reference proteome</keyword>